<name>A0A318UK39_9SPHI</name>
<feature type="domain" description="DUF7033" evidence="1">
    <location>
        <begin position="95"/>
        <end position="172"/>
    </location>
</feature>
<dbReference type="RefSeq" id="WP_110827743.1">
    <property type="nucleotide sequence ID" value="NZ_QKLU01000002.1"/>
</dbReference>
<comment type="caution">
    <text evidence="2">The sequence shown here is derived from an EMBL/GenBank/DDBJ whole genome shotgun (WGS) entry which is preliminary data.</text>
</comment>
<reference evidence="2 3" key="1">
    <citation type="submission" date="2018-06" db="EMBL/GenBank/DDBJ databases">
        <title>Genomic Encyclopedia of Archaeal and Bacterial Type Strains, Phase II (KMG-II): from individual species to whole genera.</title>
        <authorList>
            <person name="Goeker M."/>
        </authorList>
    </citation>
    <scope>NUCLEOTIDE SEQUENCE [LARGE SCALE GENOMIC DNA]</scope>
    <source>
        <strain evidence="2 3">DSM 27372</strain>
    </source>
</reference>
<keyword evidence="3" id="KW-1185">Reference proteome</keyword>
<sequence>MKLLAYVPILTPRIKYIFNFIFNDVLKTQIGFSSNLAEFKSSGLPKISYADQPVADEIFFKNADLLLSHVIVKTSFKTTAFGDTIVPFAVSGGALPFDVFSAAFYFVSRYEEYLPYTPDSQGHYSPGFSLQNKLKLLQIPVIDGWALLIKNLLLKKYPGLYFEKKKYQFVPLLCMYPAGGKPEGLLRMAENLLSKIPFLSTRLNSTDRKTEEIQSFAVKTQQQHHIQGLFFFKPSLDPDHEGEGQIKLPQSYLQLISAGTGHDYRMAYPYIAGFRAGTCTPFHWYDLQLEKTTHLLIHPVAISDLILKEKRIQPSELPQQWKDIADTVKLLKGHLYILWHQDSLSNTLKGKRARKLYLEMMQHFNGPF</sequence>
<accession>A0A318UK39</accession>
<evidence type="ECO:0000313" key="2">
    <source>
        <dbReference type="EMBL" id="PYF75518.1"/>
    </source>
</evidence>
<organism evidence="2 3">
    <name type="scientific">Pedobacter nutrimenti</name>
    <dbReference type="NCBI Taxonomy" id="1241337"/>
    <lineage>
        <taxon>Bacteria</taxon>
        <taxon>Pseudomonadati</taxon>
        <taxon>Bacteroidota</taxon>
        <taxon>Sphingobacteriia</taxon>
        <taxon>Sphingobacteriales</taxon>
        <taxon>Sphingobacteriaceae</taxon>
        <taxon>Pedobacter</taxon>
    </lineage>
</organism>
<dbReference type="AlphaFoldDB" id="A0A318UK39"/>
<protein>
    <recommendedName>
        <fullName evidence="1">DUF7033 domain-containing protein</fullName>
    </recommendedName>
</protein>
<dbReference type="OrthoDB" id="5573484at2"/>
<dbReference type="EMBL" id="QKLU01000002">
    <property type="protein sequence ID" value="PYF75518.1"/>
    <property type="molecule type" value="Genomic_DNA"/>
</dbReference>
<evidence type="ECO:0000313" key="3">
    <source>
        <dbReference type="Proteomes" id="UP000248198"/>
    </source>
</evidence>
<proteinExistence type="predicted"/>
<dbReference type="InterPro" id="IPR054297">
    <property type="entry name" value="DUF7033"/>
</dbReference>
<gene>
    <name evidence="2" type="ORF">B0O44_10267</name>
</gene>
<evidence type="ECO:0000259" key="1">
    <source>
        <dbReference type="Pfam" id="PF23019"/>
    </source>
</evidence>
<dbReference type="Pfam" id="PF23019">
    <property type="entry name" value="DUF7033"/>
    <property type="match status" value="1"/>
</dbReference>
<dbReference type="Proteomes" id="UP000248198">
    <property type="component" value="Unassembled WGS sequence"/>
</dbReference>